<dbReference type="Proteomes" id="UP000638732">
    <property type="component" value="Unassembled WGS sequence"/>
</dbReference>
<dbReference type="Gene3D" id="2.120.10.30">
    <property type="entry name" value="TolB, C-terminal domain"/>
    <property type="match status" value="2"/>
</dbReference>
<evidence type="ECO:0000256" key="1">
    <source>
        <dbReference type="ARBA" id="ARBA00022737"/>
    </source>
</evidence>
<gene>
    <name evidence="3" type="ORF">GSY63_17325</name>
</gene>
<dbReference type="RefSeq" id="WP_166587106.1">
    <property type="nucleotide sequence ID" value="NZ_WWEO01000044.1"/>
</dbReference>
<feature type="repeat" description="NHL" evidence="2">
    <location>
        <begin position="151"/>
        <end position="181"/>
    </location>
</feature>
<evidence type="ECO:0000313" key="3">
    <source>
        <dbReference type="EMBL" id="NCD71131.1"/>
    </source>
</evidence>
<dbReference type="InterPro" id="IPR001258">
    <property type="entry name" value="NHL_repeat"/>
</dbReference>
<evidence type="ECO:0008006" key="5">
    <source>
        <dbReference type="Google" id="ProtNLM"/>
    </source>
</evidence>
<dbReference type="PANTHER" id="PTHR46388:SF2">
    <property type="entry name" value="NHL REPEAT-CONTAINING PROTEIN 2"/>
    <property type="match status" value="1"/>
</dbReference>
<evidence type="ECO:0000256" key="2">
    <source>
        <dbReference type="PROSITE-ProRule" id="PRU00504"/>
    </source>
</evidence>
<reference evidence="3" key="2">
    <citation type="submission" date="2020-10" db="EMBL/GenBank/DDBJ databases">
        <title>Mucilaginibacter sp. nov., isolated from soil.</title>
        <authorList>
            <person name="Jeon C.O."/>
        </authorList>
    </citation>
    <scope>NUCLEOTIDE SEQUENCE</scope>
    <source>
        <strain evidence="3">R11</strain>
    </source>
</reference>
<dbReference type="PROSITE" id="PS51125">
    <property type="entry name" value="NHL"/>
    <property type="match status" value="1"/>
</dbReference>
<dbReference type="EMBL" id="WWEO01000044">
    <property type="protein sequence ID" value="NCD71131.1"/>
    <property type="molecule type" value="Genomic_DNA"/>
</dbReference>
<reference evidence="3" key="1">
    <citation type="submission" date="2020-01" db="EMBL/GenBank/DDBJ databases">
        <authorList>
            <person name="Seo Y.L."/>
        </authorList>
    </citation>
    <scope>NUCLEOTIDE SEQUENCE</scope>
    <source>
        <strain evidence="3">R11</strain>
    </source>
</reference>
<proteinExistence type="predicted"/>
<dbReference type="AlphaFoldDB" id="A0A965ZK40"/>
<comment type="caution">
    <text evidence="3">The sequence shown here is derived from an EMBL/GenBank/DDBJ whole genome shotgun (WGS) entry which is preliminary data.</text>
</comment>
<protein>
    <recommendedName>
        <fullName evidence="5">NHL repeat-containing protein</fullName>
    </recommendedName>
</protein>
<accession>A0A965ZK40</accession>
<name>A0A965ZK40_9SPHI</name>
<organism evidence="3 4">
    <name type="scientific">Mucilaginibacter agri</name>
    <dbReference type="NCBI Taxonomy" id="2695265"/>
    <lineage>
        <taxon>Bacteria</taxon>
        <taxon>Pseudomonadati</taxon>
        <taxon>Bacteroidota</taxon>
        <taxon>Sphingobacteriia</taxon>
        <taxon>Sphingobacteriales</taxon>
        <taxon>Sphingobacteriaceae</taxon>
        <taxon>Mucilaginibacter</taxon>
    </lineage>
</organism>
<dbReference type="PANTHER" id="PTHR46388">
    <property type="entry name" value="NHL REPEAT-CONTAINING PROTEIN 2"/>
    <property type="match status" value="1"/>
</dbReference>
<keyword evidence="1" id="KW-0677">Repeat</keyword>
<evidence type="ECO:0000313" key="4">
    <source>
        <dbReference type="Proteomes" id="UP000638732"/>
    </source>
</evidence>
<dbReference type="InterPro" id="IPR011042">
    <property type="entry name" value="6-blade_b-propeller_TolB-like"/>
</dbReference>
<dbReference type="SUPFAM" id="SSF101898">
    <property type="entry name" value="NHL repeat"/>
    <property type="match status" value="1"/>
</dbReference>
<keyword evidence="4" id="KW-1185">Reference proteome</keyword>
<sequence length="359" mass="38271">MKPSNEKSVGLIFIFLAGLLFQNCKKEQVGPAESTPNSLATSSVNSLPSVSSLYEVSTIYKSSVPPDRICSSSDGTLYFSVPYNNTIYQLTQTGKATLMATLPNDGTGTTDVFGIKAGESGTVYAAMINAGKIVKIDAKKHVSYPPVSIGLNHPYDVAIGPDSTLYIADTENRRIVKLTSNGTATILAGKTGVGGNADGIGANARFNKISSIRYAADGNIWVVDANVTDDFPFVNGSKLRKITPNGTVTTFFKLSDPNASIVDFAPAKRDKKFNVTAPENFFLIKLLRNPDDQFDLQTMISHVSNTGVETAIVPYGNGNTDGPAEQASFNYASGITVKPNGIFIADYGNSAVRVIKPRL</sequence>